<protein>
    <recommendedName>
        <fullName evidence="4">Bacteriophage/plasmid primase P4 C-terminal domain-containing protein</fullName>
    </recommendedName>
</protein>
<dbReference type="InterPro" id="IPR051620">
    <property type="entry name" value="ORF904-like_C"/>
</dbReference>
<gene>
    <name evidence="5" type="ORF">CYMTET_39611</name>
</gene>
<keyword evidence="1" id="KW-0378">Hydrolase</keyword>
<comment type="caution">
    <text evidence="5">The sequence shown here is derived from an EMBL/GenBank/DDBJ whole genome shotgun (WGS) entry which is preliminary data.</text>
</comment>
<dbReference type="InterPro" id="IPR014818">
    <property type="entry name" value="Phage/plasmid_primase_P4_C"/>
</dbReference>
<dbReference type="PANTHER" id="PTHR35372:SF2">
    <property type="entry name" value="SF3 HELICASE DOMAIN-CONTAINING PROTEIN"/>
    <property type="match status" value="1"/>
</dbReference>
<evidence type="ECO:0000259" key="4">
    <source>
        <dbReference type="Pfam" id="PF08706"/>
    </source>
</evidence>
<dbReference type="GO" id="GO:0016787">
    <property type="term" value="F:hydrolase activity"/>
    <property type="evidence" value="ECO:0007669"/>
    <property type="project" value="UniProtKB-KW"/>
</dbReference>
<feature type="compositionally biased region" description="Polar residues" evidence="3">
    <location>
        <begin position="601"/>
        <end position="612"/>
    </location>
</feature>
<evidence type="ECO:0000313" key="5">
    <source>
        <dbReference type="EMBL" id="KAK3251067.1"/>
    </source>
</evidence>
<dbReference type="Proteomes" id="UP001190700">
    <property type="component" value="Unassembled WGS sequence"/>
</dbReference>
<evidence type="ECO:0000256" key="3">
    <source>
        <dbReference type="SAM" id="MobiDB-lite"/>
    </source>
</evidence>
<feature type="coiled-coil region" evidence="2">
    <location>
        <begin position="554"/>
        <end position="581"/>
    </location>
</feature>
<reference evidence="5 6" key="1">
    <citation type="journal article" date="2015" name="Genome Biol. Evol.">
        <title>Comparative Genomics of a Bacterivorous Green Alga Reveals Evolutionary Causalities and Consequences of Phago-Mixotrophic Mode of Nutrition.</title>
        <authorList>
            <person name="Burns J.A."/>
            <person name="Paasch A."/>
            <person name="Narechania A."/>
            <person name="Kim E."/>
        </authorList>
    </citation>
    <scope>NUCLEOTIDE SEQUENCE [LARGE SCALE GENOMIC DNA]</scope>
    <source>
        <strain evidence="5 6">PLY_AMNH</strain>
    </source>
</reference>
<evidence type="ECO:0000313" key="6">
    <source>
        <dbReference type="Proteomes" id="UP001190700"/>
    </source>
</evidence>
<feature type="compositionally biased region" description="Basic and acidic residues" evidence="3">
    <location>
        <begin position="625"/>
        <end position="635"/>
    </location>
</feature>
<accession>A0AAE0CC07</accession>
<feature type="region of interest" description="Disordered" evidence="3">
    <location>
        <begin position="581"/>
        <end position="635"/>
    </location>
</feature>
<proteinExistence type="predicted"/>
<sequence>MFANADEKKHTLYFAVDKPTLPYINKNNKVEGLPTLKNGKWPELPHIIQQFVSFENRDEFLNFVNGNLGGDKNVMYEILREDRPCRMIADSDAILTHHRKDAGDTFTCNELCAALKNLTEWTFHNDESAVGDSDHPVEVRFVDGGCCEKPNGDTKLSVHMYVSGRALGHNKEHGEFVRACMIANAMVMYCFLLEDADHPFVKFCNLFHDLGVTVRKRYTELMSQYSRKVESPLLAREEAWPWHPEHLHLNGKSMSVKDILYQLAGEDDAPVDDRVHETVVCAIWSAARECIGNGLLDNMHTKDRVFRLVNHTKIFQNRPGRALKEVKTEDAALSSWEEVDMATIVNNGELHKFTATFDLDTAREPLIELEHIPAFAKWKSTASHRHLLYGGNHKLAAAFASAPRRSSESMSNLRLVHPELAKLLDAELADNVMWKKCLPNGSLKTVALPDKDFPNRLLVNTNEHECGWRGSLYDTLPAGRDPGPAHRKSTVYFLLTDRHIRKACTASWHHDLTGQNWVDIPYSSPERQTQICAWLRRLKPPTPRNGSPSKDEIIHDLDMELREEEQYYQEAAEEMDELCDNTDEASGGEVDGMVEDDEDQSAFTAPRTQVARSQRRNPFVDDEASGDHGDDTEFADREDVIEDDGAKDEKHLELFTDLCVNKANRPSSEQPYTMTVNKRKQVDGTFFPDEWMVAMTPCATKRQKCNENGKFISTYYTTDNRILADTCHDPTCPHHAPQRMISVANLDEYLAKYLKSNLVQNITNNVYNLTNNGIINGNVNVHHQQQSLAHSNGSNNGTHWDGENAKSFLAKYTDLVFQTKEFGLVMYNKDSGLWVTDKDEHSSIMYDSASLWEVARPSEKCSFTTIFNNTYPHIRGRAPRHAEFDDFGANQKGFLLFKNGVLDIRAGRMLPFDPKYRFMAAVPMSFDPLIDRSEMAKQVEEKIFKSMFLNPEKRKFVLETLSIALAGEHTKRMCWIVGEADCGKGVMVDLITNTYGRDIVGDFNANCFTSKKNSDSPERDLGFIVDLALKRISFSNEKSQITSGAKDKFGNNCGIAPMDGNLIKQLTGGRADRLRAREAYGKMGGSGAFHGAMRSFLCSTVNDLGHIVPFDSGMVTRTLVARADRTSTLESDFDPATHFRKDNKIFAFTAKKDVHLATVWMFMKIYQTVSPDESLRVTPDVVKKEISETCEKDENSVESWIRANYEVYEGDVYADFGTLTRTAKGDEEWKWNWTALQQAAGAGNEWFLICYEPLKKSDRPFGRKSTLIAATSSFEQT</sequence>
<keyword evidence="2" id="KW-0175">Coiled coil</keyword>
<dbReference type="PANTHER" id="PTHR35372">
    <property type="entry name" value="ATP BINDING PROTEIN-RELATED"/>
    <property type="match status" value="1"/>
</dbReference>
<keyword evidence="6" id="KW-1185">Reference proteome</keyword>
<evidence type="ECO:0000256" key="2">
    <source>
        <dbReference type="SAM" id="Coils"/>
    </source>
</evidence>
<feature type="domain" description="Bacteriophage/plasmid primase P4 C-terminal" evidence="4">
    <location>
        <begin position="858"/>
        <end position="944"/>
    </location>
</feature>
<name>A0AAE0CC07_9CHLO</name>
<evidence type="ECO:0000256" key="1">
    <source>
        <dbReference type="ARBA" id="ARBA00022801"/>
    </source>
</evidence>
<dbReference type="EMBL" id="LGRX02026318">
    <property type="protein sequence ID" value="KAK3251067.1"/>
    <property type="molecule type" value="Genomic_DNA"/>
</dbReference>
<dbReference type="AlphaFoldDB" id="A0AAE0CC07"/>
<organism evidence="5 6">
    <name type="scientific">Cymbomonas tetramitiformis</name>
    <dbReference type="NCBI Taxonomy" id="36881"/>
    <lineage>
        <taxon>Eukaryota</taxon>
        <taxon>Viridiplantae</taxon>
        <taxon>Chlorophyta</taxon>
        <taxon>Pyramimonadophyceae</taxon>
        <taxon>Pyramimonadales</taxon>
        <taxon>Pyramimonadaceae</taxon>
        <taxon>Cymbomonas</taxon>
    </lineage>
</organism>
<dbReference type="Pfam" id="PF08706">
    <property type="entry name" value="D5_N"/>
    <property type="match status" value="1"/>
</dbReference>